<dbReference type="SUPFAM" id="SSF51120">
    <property type="entry name" value="beta-Roll"/>
    <property type="match status" value="1"/>
</dbReference>
<dbReference type="Gene3D" id="2.60.40.10">
    <property type="entry name" value="Immunoglobulins"/>
    <property type="match status" value="3"/>
</dbReference>
<accession>A0ABV4MZC9</accession>
<dbReference type="Proteomes" id="UP001570071">
    <property type="component" value="Unassembled WGS sequence"/>
</dbReference>
<feature type="compositionally biased region" description="Polar residues" evidence="1">
    <location>
        <begin position="1076"/>
        <end position="1094"/>
    </location>
</feature>
<dbReference type="NCBIfam" id="TIGR03660">
    <property type="entry name" value="T1SS_rpt_143"/>
    <property type="match status" value="1"/>
</dbReference>
<evidence type="ECO:0000313" key="3">
    <source>
        <dbReference type="EMBL" id="MEZ8722423.1"/>
    </source>
</evidence>
<dbReference type="InterPro" id="IPR013783">
    <property type="entry name" value="Ig-like_fold"/>
</dbReference>
<dbReference type="Pfam" id="PF17803">
    <property type="entry name" value="Cadherin_4"/>
    <property type="match status" value="1"/>
</dbReference>
<dbReference type="InterPro" id="IPR011049">
    <property type="entry name" value="Serralysin-like_metalloprot_C"/>
</dbReference>
<name>A0ABV4MZC9_9VIBR</name>
<dbReference type="InterPro" id="IPR040853">
    <property type="entry name" value="RapA2_cadherin-like"/>
</dbReference>
<dbReference type="RefSeq" id="WP_372124469.1">
    <property type="nucleotide sequence ID" value="NZ_JBFSSG010000035.1"/>
</dbReference>
<reference evidence="3 4" key="1">
    <citation type="journal article" date="2024" name="ISME J.">
        <title>Tailless and filamentous prophages are predominant in marine Vibrio.</title>
        <authorList>
            <person name="Steensen K."/>
            <person name="Seneca J."/>
            <person name="Bartlau N."/>
            <person name="Yu X.A."/>
            <person name="Hussain F.A."/>
            <person name="Polz M.F."/>
        </authorList>
    </citation>
    <scope>NUCLEOTIDE SEQUENCE [LARGE SCALE GENOMIC DNA]</scope>
    <source>
        <strain evidence="3 4">10N.239.312.F12</strain>
    </source>
</reference>
<gene>
    <name evidence="3" type="ORF">AB6D66_15220</name>
</gene>
<evidence type="ECO:0000313" key="4">
    <source>
        <dbReference type="Proteomes" id="UP001570071"/>
    </source>
</evidence>
<dbReference type="EMBL" id="JBFSSG010000035">
    <property type="protein sequence ID" value="MEZ8722423.1"/>
    <property type="molecule type" value="Genomic_DNA"/>
</dbReference>
<protein>
    <submittedName>
        <fullName evidence="3">RTX toxin</fullName>
    </submittedName>
</protein>
<evidence type="ECO:0000256" key="1">
    <source>
        <dbReference type="SAM" id="MobiDB-lite"/>
    </source>
</evidence>
<feature type="region of interest" description="Disordered" evidence="1">
    <location>
        <begin position="1072"/>
        <end position="1094"/>
    </location>
</feature>
<proteinExistence type="predicted"/>
<organism evidence="3 4">
    <name type="scientific">Vibrio pomeroyi</name>
    <dbReference type="NCBI Taxonomy" id="198832"/>
    <lineage>
        <taxon>Bacteria</taxon>
        <taxon>Pseudomonadati</taxon>
        <taxon>Pseudomonadota</taxon>
        <taxon>Gammaproteobacteria</taxon>
        <taxon>Vibrionales</taxon>
        <taxon>Vibrionaceae</taxon>
        <taxon>Vibrio</taxon>
    </lineage>
</organism>
<feature type="domain" description="RapA2 cadherin-like" evidence="2">
    <location>
        <begin position="669"/>
        <end position="740"/>
    </location>
</feature>
<keyword evidence="4" id="KW-1185">Reference proteome</keyword>
<evidence type="ECO:0000259" key="2">
    <source>
        <dbReference type="Pfam" id="PF17803"/>
    </source>
</evidence>
<dbReference type="InterPro" id="IPR019959">
    <property type="entry name" value="T1SS-143_rpt-cont_dom"/>
</dbReference>
<comment type="caution">
    <text evidence="3">The sequence shown here is derived from an EMBL/GenBank/DDBJ whole genome shotgun (WGS) entry which is preliminary data.</text>
</comment>
<sequence length="3058" mass="322357">MDPILYIEVGGVVWQVLADGTWLQVPASQPKVEGVQVVSIEPQNLDQTQPLTEPQIAAVEQQLEEVVTQLVNNIESDPQQQNSANDQPSASASFIAYVRSTLDETLAEAGFDTRPTEYFEEDTTSNDGELDVLLPSAILTVDILDGGDGYENQFEVPAVTITGTAVDVRDGRTVVLTITDVNGNTVTTTAITNDETYVVNGVDLSSLAEGDLKVDAIIADDFGNSITANDSTIKDTLATIDADFDGFGDEFYNQFEISNGALVGTVANVEDGQTISISIVDSQGLTQEYTTTVSGGTWTLTLQDYSSFVEGELTVVANTIDIAGNPTTATDTIVKDTLASITASVDDGGDGVLNSFEIQSAKFFGTVQNVEDGQTVNIRISDSTTNVIVLTATIVNGAWSVEGVDLTSFADGSITIEADTIDIAGNPANAVNSAGVIVIDTVSPVIDIDTLDGFSILAFRSGQLTTMQGTTNVAEGLPVYIEVSDGTQTLVFEGVVDSAGNWLVENIDISALDSFAEWTIDAKVFNTVGNEAIDDMPTIILPESVVFSENVIGIFGDETQTSDIRIDFADFSFGDDQSLAESLTSQGLTITVAVSADKQSLVGTRSDGQIVFDAAISGSNVNINFYKAIDQEADLDSIQTALVIEGLQTDADSTTELVIGHLPIVIKDSDPLIFDESYDVIEGEVVSGNVLNNDIDLDTQLTIKSVEVDGTTQTISGSAPVSFTLDEGVLTVFANGHWTFVANRNLDHTVAQNISFNYVAGDSSNDFGNGTAVVDIFDGDAGQILDGDATTTETDVSDGIQTVVGQFTVLGESDNPDPDSLVFNVDTLNQLDALNLTTSEILFPLSYTLSADGKVITAQVSGEIIFTLTLSAISSGDDVLANVTLVLNKPLNQELFKDSFTLPMIIEGNDLDGTPLGEGRFEWIVKDGSDPILVSVSNAAVDESDLSSGATSSTGVFSLNLGSDYEGALFFNLADQPLLFSGGEQIVYTISPNGNLLTGYVGSVSAENVAFTLSFPQTDSQVDSDVTYTFVLNKGLDQSSPTDQIPFVVTARDDDNDETKLTLNVSVTDGGEPTIGSGTVELSETPIADSTPSGVGSTANVSLAVTAGNDPLVFLGLDVTTGQAVLDSDGIAVTNNGEALTWRDNGNGTFDAVLGNGDAVFKIKLPDNFSLEANGSTSVDVVIELYQSIDHSSGSKDTELTIPASIVTIDSDGSRDTQASDIKIYDGKDPEISIVGSISVDEDGLIGDGEQAGTEDPSPSISIIQGSDDIASVSINIDAFDALGYTSGGRAISLQEVNADGWYYAQDSSGNDIFRIRFNNDGTTEFNLYGPLDHDTGDGENNLAVNFELVVTDADGDSSDPAIYSVNVTDAVPTARSGSIELVEGDNLSGQFLTEEFAGADGATIISFDYRGTTYTFVDADTPITIGLINDFDSGSVYGQFTLSSDGSYQLTTNPNVTTDPADPKIVDDIDYLVRDSDGDEVISNAELILDDNEGFIRYEDSETTEDNDAIIVVSVSTGDIDQSETVTAIEFSEASLNGGSLYLDGVLLQVVDGKVTLSGSQLAAIDSQFTGPNGQLTYRPALHESNTTSTVILAINAIISTDTVPKELTADVAVSVLPVADAPDWSDSVFTYQSVEDDATPIKLDITAQLVDQDTSEELSYTISGIPEGLNITLNGKEVEEGKEYTQSEIDSMEIRADENLAGRFEFEITAIATEAGNTFADPDDRTADIVNTVVVEISPDADTPILSVKDYKGLEDENIFLKNVINGALTDTDGSETLSYQIEVQDGWAIQGGLFDLIGPNTYLVSAEAIENGTAYLIPKEDISSFTEDLFINVTAVSYESTIDSLDPVNVTALSDTKTINIFLKGVVDEPIVVDGGNAHWEYDSDTKVISNQSVLNEDGLIRLDFVVQTSDDDVSEEINILLTNIPEGTLLVDALGEPVSLTIAYIDDITGAVFQVSNAQLNDLYLKPVADFSGEMELTVIAISTEPDGDSGELPMILKVELAPVVDQEDGQTVSTQGIEDSQIGLNLEPPVSQDVDGSESLTGYVIDSLPSDLTLYFDGSVIAVPASGLDLETLLDSTTPTLSELLNSGRLSVTATEDLSGTFSIPITYEVTDTSPTGATDVKDISGSISVTVDARVESDTRLESSGQLYTSDDGSPVNVSDAVTFVDADMDGSEYLDYILIDVPDGYSLIIDHPNGAAQDISGNWIISANGLTSDSIQELAQEILSGMTISSPSDTPVLDIVVRARVIDGEDSKYIDTSFQIQITGHDGGGGSCDPVGPPSPIQPDGDIKTPEGEDIDLTGLLNTDVASDPDNTISFYIPADSLPEGVEISGEGVIAEYDAAGEVVGYSITADGLSKLTLTGLDEDFAGCIDFTIETVETSPCNGDTVTTNQTISIQVLPVVDDITVATDSTTIQEDITTDLNLELVLGDSVEEGQLITGEGNSATGKETVNSLTITVSNGVTLSESPTDTGLLVDNGNGTWTVTDPSRLSDVLVTPPEHYSGEITLTVTANITDEADCVTETDTQDKTTVVTITVEPVADAANLVTQDVVGDEDNYISLSSLSAELIDQDGSENMSLALKGVPEGAIVAIKVGDSYELVPNNGVDGGTFDGNPTYEWQLDPSQLADLVIMPPRDFSGDMNLVLEAITQEIGTTEIRYTESEFTVGVNPIGDKVEFFDLPEQLTGSEDEGIVIPLDANSFETNSDEFLLITVTVNGTSDPSGLIGLDRIRIGSETSSFTNVGGIIQATILVKASSADELEFFAGDAFGNLDITITGRTVDQNTVLGELVVDTGDPSSQDMTLIITPEPDAPLLSVEYPSIVAEASGTIPLGLDLSLVNPADSEEGFITIYDIPAGLTFSHGSMVGGQYVVDLADVPNLAITGGYNSGDQFDLTIEPSAEIGNNQAVGLPQTVSVEFVAEGDSTITATEGNDLLIGGTGSDNFVFESSGLGSADAPSYDVVQDFDASPNTDAIDLSGILGSLGLNTGVGATQYLDLEESGEGVTISIKPNGDEDVQQNILLADVTYDDLYQGDSSSALEAQILQKMIEDNNLTL</sequence>